<proteinExistence type="inferred from homology"/>
<feature type="region of interest" description="Disordered" evidence="4">
    <location>
        <begin position="432"/>
        <end position="464"/>
    </location>
</feature>
<feature type="coiled-coil region" evidence="3">
    <location>
        <begin position="260"/>
        <end position="287"/>
    </location>
</feature>
<dbReference type="Pfam" id="PF03389">
    <property type="entry name" value="MobA_MobL"/>
    <property type="match status" value="1"/>
</dbReference>
<name>A0ABW7LUR0_9RHOB</name>
<dbReference type="EMBL" id="JBIMPR010000027">
    <property type="protein sequence ID" value="MFH5776927.1"/>
    <property type="molecule type" value="Genomic_DNA"/>
</dbReference>
<evidence type="ECO:0000256" key="4">
    <source>
        <dbReference type="SAM" id="MobiDB-lite"/>
    </source>
</evidence>
<comment type="caution">
    <text evidence="6">The sequence shown here is derived from an EMBL/GenBank/DDBJ whole genome shotgun (WGS) entry which is preliminary data.</text>
</comment>
<feature type="region of interest" description="Disordered" evidence="4">
    <location>
        <begin position="326"/>
        <end position="345"/>
    </location>
</feature>
<evidence type="ECO:0000259" key="5">
    <source>
        <dbReference type="Pfam" id="PF03389"/>
    </source>
</evidence>
<evidence type="ECO:0000313" key="6">
    <source>
        <dbReference type="EMBL" id="MFH5776927.1"/>
    </source>
</evidence>
<evidence type="ECO:0000313" key="7">
    <source>
        <dbReference type="Proteomes" id="UP001609376"/>
    </source>
</evidence>
<dbReference type="Proteomes" id="UP001609376">
    <property type="component" value="Unassembled WGS sequence"/>
</dbReference>
<comment type="similarity">
    <text evidence="1">Belongs to the MobA/MobL family.</text>
</comment>
<feature type="domain" description="MobA/MobL protein" evidence="5">
    <location>
        <begin position="17"/>
        <end position="234"/>
    </location>
</feature>
<protein>
    <submittedName>
        <fullName evidence="6">MobQ family relaxase</fullName>
    </submittedName>
</protein>
<dbReference type="Gene3D" id="3.30.930.30">
    <property type="match status" value="1"/>
</dbReference>
<sequence>MASYHLSVKTIKRSAGRSATAAAAYRSGSVIACDREGRVHDYSAKRGIEAGFILAPEDAPEWARDRAALWNAAEARETRKNSVTAREWELALPAELGAEDRAALVRDFGQALVARYGVAADVVIHAPHREGDQRNHHAHILTTTRAICPEGFSDKTRVLDAAKTGGVEIEAMRALWAGLQNRALERAGEVARVDHRSLEAQLAAAEERGDALAAEELDRAPEVKLGPAVNAMERRAQREAARDGMVYEPVTERGRAVQAARQARAALRQMRERVGQARAAYDQARDSGQSRVSAGLAALRAAAARERGAGTEAAIAGKLAGILGRGSGPAERERQAPAQEVAAPRPRNPHLLRALAQIADGVARGERIGFRNAEQTRAFLADLKQAYGAGIFAQAVAGDDRALVADFPNAGMRRQLVRGIAALGRSHGEIARDGQELGFGRRSGADDRSASPGISRRQDDEWER</sequence>
<dbReference type="RefSeq" id="WP_395135939.1">
    <property type="nucleotide sequence ID" value="NZ_JBIMPR010000027.1"/>
</dbReference>
<evidence type="ECO:0000256" key="1">
    <source>
        <dbReference type="ARBA" id="ARBA00010873"/>
    </source>
</evidence>
<evidence type="ECO:0000256" key="3">
    <source>
        <dbReference type="SAM" id="Coils"/>
    </source>
</evidence>
<keyword evidence="7" id="KW-1185">Reference proteome</keyword>
<organism evidence="6 7">
    <name type="scientific">Paracoccus broussonetiae subsp. drimophilus</name>
    <dbReference type="NCBI Taxonomy" id="3373869"/>
    <lineage>
        <taxon>Bacteria</taxon>
        <taxon>Pseudomonadati</taxon>
        <taxon>Pseudomonadota</taxon>
        <taxon>Alphaproteobacteria</taxon>
        <taxon>Rhodobacterales</taxon>
        <taxon>Paracoccaceae</taxon>
        <taxon>Paracoccus</taxon>
        <taxon>Paracoccus broussonetiae</taxon>
    </lineage>
</organism>
<reference evidence="6 7" key="1">
    <citation type="submission" date="2024-10" db="EMBL/GenBank/DDBJ databases">
        <title>Paracoccus drimophilus sp. nov., a novel bacterium from corn roots in Hunan.</title>
        <authorList>
            <person name="Li X."/>
        </authorList>
    </citation>
    <scope>NUCLEOTIDE SEQUENCE [LARGE SCALE GENOMIC DNA]</scope>
    <source>
        <strain evidence="6 7">NGMCC 1.201697</strain>
    </source>
</reference>
<gene>
    <name evidence="6" type="primary">mobQ</name>
    <name evidence="6" type="ORF">ACHFJ0_22005</name>
</gene>
<dbReference type="InterPro" id="IPR005053">
    <property type="entry name" value="MobA_MobL"/>
</dbReference>
<keyword evidence="3" id="KW-0175">Coiled coil</keyword>
<accession>A0ABW7LUR0</accession>
<keyword evidence="2" id="KW-0184">Conjugation</keyword>
<evidence type="ECO:0000256" key="2">
    <source>
        <dbReference type="ARBA" id="ARBA00022971"/>
    </source>
</evidence>
<dbReference type="NCBIfam" id="NF041496">
    <property type="entry name" value="MobQ"/>
    <property type="match status" value="1"/>
</dbReference>